<feature type="transmembrane region" description="Helical" evidence="1">
    <location>
        <begin position="86"/>
        <end position="104"/>
    </location>
</feature>
<dbReference type="AlphaFoldDB" id="A0A084TLS7"/>
<gene>
    <name evidence="2" type="ORF">IA57_07495</name>
</gene>
<reference evidence="3" key="2">
    <citation type="submission" date="2014-07" db="EMBL/GenBank/DDBJ databases">
        <title>Genome sequence of Mangrovimonas yunxiaonensis.</title>
        <authorList>
            <person name="Li Y."/>
            <person name="Zheng T."/>
        </authorList>
    </citation>
    <scope>NUCLEOTIDE SEQUENCE [LARGE SCALE GENOMIC DNA]</scope>
    <source>
        <strain evidence="3">LY01</strain>
    </source>
</reference>
<name>A0A084TLS7_9FLAO</name>
<feature type="transmembrane region" description="Helical" evidence="1">
    <location>
        <begin position="318"/>
        <end position="343"/>
    </location>
</feature>
<feature type="transmembrane region" description="Helical" evidence="1">
    <location>
        <begin position="168"/>
        <end position="187"/>
    </location>
</feature>
<feature type="transmembrane region" description="Helical" evidence="1">
    <location>
        <begin position="380"/>
        <end position="398"/>
    </location>
</feature>
<dbReference type="RefSeq" id="WP_036121216.1">
    <property type="nucleotide sequence ID" value="NZ_BMET01000001.1"/>
</dbReference>
<organism evidence="2 3">
    <name type="scientific">Mangrovimonas yunxiaonensis</name>
    <dbReference type="NCBI Taxonomy" id="1197477"/>
    <lineage>
        <taxon>Bacteria</taxon>
        <taxon>Pseudomonadati</taxon>
        <taxon>Bacteroidota</taxon>
        <taxon>Flavobacteriia</taxon>
        <taxon>Flavobacteriales</taxon>
        <taxon>Flavobacteriaceae</taxon>
        <taxon>Mangrovimonas</taxon>
    </lineage>
</organism>
<feature type="transmembrane region" description="Helical" evidence="1">
    <location>
        <begin position="142"/>
        <end position="162"/>
    </location>
</feature>
<evidence type="ECO:0008006" key="4">
    <source>
        <dbReference type="Google" id="ProtNLM"/>
    </source>
</evidence>
<feature type="transmembrane region" description="Helical" evidence="1">
    <location>
        <begin position="242"/>
        <end position="265"/>
    </location>
</feature>
<keyword evidence="1" id="KW-1133">Transmembrane helix</keyword>
<sequence>MWGKKVIVWIGVNVNKEVVVSFLIYGVGLASMLISDLYISKNFDIDFIADWAFVKSSVLIISTVCLMGYDTLFIRDQSLIKRYFKRFWGQTIIIAFLVSTIIWQVKGLSINQVIMLFFAIVGLAFLNYISSSSRACYNLWKAQFSINFWKIILLLLLLLGYFAQPIEYYVLAVIIGVLLSFFLKGYYPKKENIQEGGKYLSLPDANKMGFYFLLTNLTLIFAVNGEQFVINLYGDANVSAHLFTYFSVFTPIALSINGFLGFYFGPKIRRQKEFNLKHYFNFSKKILVFSILITIFSVISGYFYMIKFMNITKIEIDWALILVLAFLCIVRGVYISTSIGLGIFGSKRSIGKSALMFWVFTIVYIFSIFIMLAYLENEFVVLGIAIASLLNWIGRFSVSNYFTIKELKLINKNVKR</sequence>
<protein>
    <recommendedName>
        <fullName evidence="4">Polysaccharide biosynthesis protein C-terminal domain-containing protein</fullName>
    </recommendedName>
</protein>
<feature type="transmembrane region" description="Helical" evidence="1">
    <location>
        <begin position="51"/>
        <end position="74"/>
    </location>
</feature>
<feature type="transmembrane region" description="Helical" evidence="1">
    <location>
        <begin position="20"/>
        <end position="39"/>
    </location>
</feature>
<keyword evidence="1" id="KW-0812">Transmembrane</keyword>
<feature type="transmembrane region" description="Helical" evidence="1">
    <location>
        <begin position="110"/>
        <end position="130"/>
    </location>
</feature>
<feature type="transmembrane region" description="Helical" evidence="1">
    <location>
        <begin position="208"/>
        <end position="230"/>
    </location>
</feature>
<evidence type="ECO:0000256" key="1">
    <source>
        <dbReference type="SAM" id="Phobius"/>
    </source>
</evidence>
<dbReference type="EMBL" id="JPFK01000005">
    <property type="protein sequence ID" value="KFB01663.1"/>
    <property type="molecule type" value="Genomic_DNA"/>
</dbReference>
<dbReference type="Proteomes" id="UP000028521">
    <property type="component" value="Unassembled WGS sequence"/>
</dbReference>
<keyword evidence="1" id="KW-0472">Membrane</keyword>
<feature type="transmembrane region" description="Helical" evidence="1">
    <location>
        <begin position="355"/>
        <end position="374"/>
    </location>
</feature>
<dbReference type="STRING" id="1197477.IA57_07495"/>
<reference evidence="2 3" key="1">
    <citation type="journal article" date="2014" name="Genome Announc.">
        <title>Draft Genome Sequence of the Algicidal Bacterium Mangrovimonas yunxiaonensis Strain LY01.</title>
        <authorList>
            <person name="Li Y."/>
            <person name="Zhu H."/>
            <person name="Li C."/>
            <person name="Zhang H."/>
            <person name="Chen Z."/>
            <person name="Zheng W."/>
            <person name="Xu H."/>
            <person name="Zheng T."/>
        </authorList>
    </citation>
    <scope>NUCLEOTIDE SEQUENCE [LARGE SCALE GENOMIC DNA]</scope>
    <source>
        <strain evidence="2 3">LY01</strain>
    </source>
</reference>
<proteinExistence type="predicted"/>
<keyword evidence="3" id="KW-1185">Reference proteome</keyword>
<dbReference type="OrthoDB" id="1412183at2"/>
<evidence type="ECO:0000313" key="3">
    <source>
        <dbReference type="Proteomes" id="UP000028521"/>
    </source>
</evidence>
<accession>A0A084TLS7</accession>
<feature type="transmembrane region" description="Helical" evidence="1">
    <location>
        <begin position="286"/>
        <end position="306"/>
    </location>
</feature>
<comment type="caution">
    <text evidence="2">The sequence shown here is derived from an EMBL/GenBank/DDBJ whole genome shotgun (WGS) entry which is preliminary data.</text>
</comment>
<evidence type="ECO:0000313" key="2">
    <source>
        <dbReference type="EMBL" id="KFB01663.1"/>
    </source>
</evidence>